<evidence type="ECO:0000256" key="2">
    <source>
        <dbReference type="ARBA" id="ARBA00007734"/>
    </source>
</evidence>
<dbReference type="PANTHER" id="PTHR37423">
    <property type="entry name" value="SOLUBLE LYTIC MUREIN TRANSGLYCOSYLASE-RELATED"/>
    <property type="match status" value="1"/>
</dbReference>
<dbReference type="GO" id="GO:0008933">
    <property type="term" value="F:peptidoglycan lytic transglycosylase activity"/>
    <property type="evidence" value="ECO:0007669"/>
    <property type="project" value="InterPro"/>
</dbReference>
<dbReference type="Pfam" id="PF01464">
    <property type="entry name" value="SLT"/>
    <property type="match status" value="1"/>
</dbReference>
<sequence>MQKAKHVAWQMLVVGSCLLTITHTARADSLDEQRNRYAQIKQAWDNKQMDVVAQLMPTLTDYPLYPYLEYRQIADDLMNQPAIKVTNFIQSNPTLPPARSLQNRFVNELARREDWRGLLAFSPQKPGTTEAQCNYYYAKWNTGQASDAWQGAKELWLSGKSQPNACDKLFGAWRASGTQDPLAYLERIRLAMKAGNTQLVTVLANQMPAEYQTISTAIITLANDPNSVLTFARTTGATDFTRQMAEEAFASVARQDVENARLMLPSLVQAQQLNEDQTQALRDIIAWRLMGNDVTEEQARWRDDAIMRTQSTSLVERRVRIALGQGDRRGLNTWLARLPMEAKEKDEWRYWQADLLLERGREDEANTILRSLMQARGFYPMVAAQRLGEDYPLKVDKAPGNIDPALVQGPEMARVRELMYWGLDNTARSEWANLVTSRTTQQQAQLARYAFDRQWWDLSVQATIAGKLWDQLEERFPLAYKDLYERYTSDKDIPQSYAMAISRQESAWNPKVRSPVGATGLMQIMPGTATHTVKMFNIPGYSSPGQLLDPETNINIGTSYLQYVYQQFGNNRIFASAAYNAGPGRVRTWLGNSGGRIDAIAFVESIPFSETRGYVKNVLAYDAYYQYFMGGKPTLLTATEWGRRY</sequence>
<dbReference type="EMBL" id="AP024590">
    <property type="protein sequence ID" value="BCU57101.1"/>
    <property type="molecule type" value="Genomic_DNA"/>
</dbReference>
<dbReference type="InterPro" id="IPR008258">
    <property type="entry name" value="Transglycosylase_SLT_dom_1"/>
</dbReference>
<dbReference type="GO" id="GO:0000270">
    <property type="term" value="P:peptidoglycan metabolic process"/>
    <property type="evidence" value="ECO:0007669"/>
    <property type="project" value="InterPro"/>
</dbReference>
<dbReference type="CDD" id="cd13401">
    <property type="entry name" value="Slt70-like"/>
    <property type="match status" value="1"/>
</dbReference>
<dbReference type="Pfam" id="PF14718">
    <property type="entry name" value="SLT_L"/>
    <property type="match status" value="1"/>
</dbReference>
<name>A0AA86IWY5_9ENTR</name>
<dbReference type="PROSITE" id="PS51257">
    <property type="entry name" value="PROKAR_LIPOPROTEIN"/>
    <property type="match status" value="1"/>
</dbReference>
<evidence type="ECO:0000256" key="7">
    <source>
        <dbReference type="SAM" id="SignalP"/>
    </source>
</evidence>
<evidence type="ECO:0000259" key="8">
    <source>
        <dbReference type="Pfam" id="PF01464"/>
    </source>
</evidence>
<comment type="similarity">
    <text evidence="2">Belongs to the transglycosylase Slt family.</text>
</comment>
<dbReference type="Gene3D" id="1.10.530.10">
    <property type="match status" value="1"/>
</dbReference>
<dbReference type="Gene3D" id="1.25.20.10">
    <property type="entry name" value="Bacterial muramidases"/>
    <property type="match status" value="1"/>
</dbReference>
<dbReference type="GO" id="GO:0042597">
    <property type="term" value="C:periplasmic space"/>
    <property type="evidence" value="ECO:0007669"/>
    <property type="project" value="InterPro"/>
</dbReference>
<dbReference type="GO" id="GO:0016020">
    <property type="term" value="C:membrane"/>
    <property type="evidence" value="ECO:0007669"/>
    <property type="project" value="InterPro"/>
</dbReference>
<dbReference type="SUPFAM" id="SSF53955">
    <property type="entry name" value="Lysozyme-like"/>
    <property type="match status" value="1"/>
</dbReference>
<proteinExistence type="inferred from homology"/>
<dbReference type="GO" id="GO:0004553">
    <property type="term" value="F:hydrolase activity, hydrolyzing O-glycosyl compounds"/>
    <property type="evidence" value="ECO:0007669"/>
    <property type="project" value="InterPro"/>
</dbReference>
<comment type="catalytic activity">
    <reaction evidence="1">
        <text>Exolytic cleavage of the (1-&gt;4)-beta-glycosidic linkage between N-acetylmuramic acid (MurNAc) and N-acetylglucosamine (GlcNAc) residues in peptidoglycan, from either the reducing or the non-reducing ends of the peptidoglycan chains, with concomitant formation of a 1,6-anhydrobond in the MurNAc residue.</text>
        <dbReference type="EC" id="4.2.2.n1"/>
    </reaction>
</comment>
<feature type="domain" description="Transglycosylase SLT" evidence="8">
    <location>
        <begin position="485"/>
        <end position="596"/>
    </location>
</feature>
<dbReference type="Proteomes" id="UP000682928">
    <property type="component" value="Chromosome"/>
</dbReference>
<evidence type="ECO:0000256" key="6">
    <source>
        <dbReference type="ARBA" id="ARBA00023316"/>
    </source>
</evidence>
<dbReference type="InterPro" id="IPR037061">
    <property type="entry name" value="Lytic_TGlycoase_superhlx_L_sf"/>
</dbReference>
<keyword evidence="4 7" id="KW-0732">Signal</keyword>
<protein>
    <recommendedName>
        <fullName evidence="3">peptidoglycan lytic exotransglycosylase</fullName>
        <ecNumber evidence="3">4.2.2.n1</ecNumber>
    </recommendedName>
</protein>
<dbReference type="RefSeq" id="WP_088220713.1">
    <property type="nucleotide sequence ID" value="NZ_AP024590.1"/>
</dbReference>
<evidence type="ECO:0000313" key="10">
    <source>
        <dbReference type="EMBL" id="BCU57101.1"/>
    </source>
</evidence>
<dbReference type="InterPro" id="IPR008939">
    <property type="entry name" value="Lytic_TGlycosylase_superhlx_U"/>
</dbReference>
<gene>
    <name evidence="10" type="ORF">ENKO_36950</name>
</gene>
<evidence type="ECO:0000313" key="11">
    <source>
        <dbReference type="Proteomes" id="UP000682928"/>
    </source>
</evidence>
<evidence type="ECO:0000259" key="9">
    <source>
        <dbReference type="Pfam" id="PF14718"/>
    </source>
</evidence>
<dbReference type="NCBIfam" id="NF008631">
    <property type="entry name" value="PRK11619.1"/>
    <property type="match status" value="1"/>
</dbReference>
<evidence type="ECO:0000256" key="5">
    <source>
        <dbReference type="ARBA" id="ARBA00023239"/>
    </source>
</evidence>
<keyword evidence="6" id="KW-0961">Cell wall biogenesis/degradation</keyword>
<feature type="domain" description="Lytic transglycosylase superhelical linker" evidence="9">
    <location>
        <begin position="408"/>
        <end position="472"/>
    </location>
</feature>
<dbReference type="GO" id="GO:0071555">
    <property type="term" value="P:cell wall organization"/>
    <property type="evidence" value="ECO:0007669"/>
    <property type="project" value="UniProtKB-KW"/>
</dbReference>
<feature type="signal peptide" evidence="7">
    <location>
        <begin position="1"/>
        <end position="27"/>
    </location>
</feature>
<dbReference type="InterPro" id="IPR012289">
    <property type="entry name" value="Lytic_TGlycosylase_superhlx_L"/>
</dbReference>
<dbReference type="AlphaFoldDB" id="A0AA86IWY5"/>
<dbReference type="InterPro" id="IPR000189">
    <property type="entry name" value="Transglyc_AS"/>
</dbReference>
<evidence type="ECO:0000256" key="4">
    <source>
        <dbReference type="ARBA" id="ARBA00022729"/>
    </source>
</evidence>
<keyword evidence="5" id="KW-0456">Lyase</keyword>
<dbReference type="Gene3D" id="1.10.1240.20">
    <property type="entry name" value="Lytic transglycosylase, superhelical linker domain"/>
    <property type="match status" value="1"/>
</dbReference>
<dbReference type="EC" id="4.2.2.n1" evidence="3"/>
<reference evidence="10" key="1">
    <citation type="submission" date="2021-04" db="EMBL/GenBank/DDBJ databases">
        <title>Difference and commonality of drug resistance evolution in various bacteria. and drug sensitivity profiles.</title>
        <authorList>
            <person name="Maeda T."/>
            <person name="Shibai A."/>
            <person name="Kawada K."/>
            <person name="Kotani H."/>
            <person name="Tarusawa Y."/>
            <person name="Tanabe K."/>
            <person name="Furusawa C."/>
        </authorList>
    </citation>
    <scope>NUCLEOTIDE SEQUENCE</scope>
    <source>
        <strain evidence="10">JCM 8580</strain>
    </source>
</reference>
<organism evidence="10 11">
    <name type="scientific">Enterobacter kobei</name>
    <dbReference type="NCBI Taxonomy" id="208224"/>
    <lineage>
        <taxon>Bacteria</taxon>
        <taxon>Pseudomonadati</taxon>
        <taxon>Pseudomonadota</taxon>
        <taxon>Gammaproteobacteria</taxon>
        <taxon>Enterobacterales</taxon>
        <taxon>Enterobacteriaceae</taxon>
        <taxon>Enterobacter</taxon>
        <taxon>Enterobacter cloacae complex</taxon>
    </lineage>
</organism>
<feature type="chain" id="PRO_5041680700" description="peptidoglycan lytic exotransglycosylase" evidence="7">
    <location>
        <begin position="28"/>
        <end position="645"/>
    </location>
</feature>
<dbReference type="PANTHER" id="PTHR37423:SF5">
    <property type="entry name" value="SOLUBLE LYTIC MUREIN TRANSGLYCOSYLASE"/>
    <property type="match status" value="1"/>
</dbReference>
<evidence type="ECO:0000256" key="3">
    <source>
        <dbReference type="ARBA" id="ARBA00012587"/>
    </source>
</evidence>
<evidence type="ECO:0000256" key="1">
    <source>
        <dbReference type="ARBA" id="ARBA00001420"/>
    </source>
</evidence>
<dbReference type="SUPFAM" id="SSF48435">
    <property type="entry name" value="Bacterial muramidases"/>
    <property type="match status" value="1"/>
</dbReference>
<dbReference type="InterPro" id="IPR023346">
    <property type="entry name" value="Lysozyme-like_dom_sf"/>
</dbReference>
<dbReference type="PROSITE" id="PS00922">
    <property type="entry name" value="TRANSGLYCOSYLASE"/>
    <property type="match status" value="1"/>
</dbReference>
<accession>A0AA86IWY5</accession>